<feature type="transmembrane region" description="Helical" evidence="10">
    <location>
        <begin position="88"/>
        <end position="110"/>
    </location>
</feature>
<dbReference type="AlphaFoldDB" id="A0A6P1MMC8"/>
<proteinExistence type="inferred from homology"/>
<dbReference type="GO" id="GO:0008519">
    <property type="term" value="F:ammonium channel activity"/>
    <property type="evidence" value="ECO:0007669"/>
    <property type="project" value="InterPro"/>
</dbReference>
<evidence type="ECO:0000256" key="9">
    <source>
        <dbReference type="ARBA" id="ARBA00023177"/>
    </source>
</evidence>
<feature type="transmembrane region" description="Helical" evidence="10">
    <location>
        <begin position="253"/>
        <end position="273"/>
    </location>
</feature>
<name>A0A6P1MMC8_9FIRM</name>
<feature type="domain" description="Histidine kinase" evidence="11">
    <location>
        <begin position="538"/>
        <end position="627"/>
    </location>
</feature>
<evidence type="ECO:0000256" key="10">
    <source>
        <dbReference type="SAM" id="Phobius"/>
    </source>
</evidence>
<dbReference type="Pfam" id="PF02518">
    <property type="entry name" value="HATPase_c"/>
    <property type="match status" value="1"/>
</dbReference>
<dbReference type="Gene3D" id="1.20.5.1930">
    <property type="match status" value="1"/>
</dbReference>
<feature type="transmembrane region" description="Helical" evidence="10">
    <location>
        <begin position="160"/>
        <end position="181"/>
    </location>
</feature>
<evidence type="ECO:0000256" key="4">
    <source>
        <dbReference type="ARBA" id="ARBA00022692"/>
    </source>
</evidence>
<keyword evidence="5 12" id="KW-0808">Transferase</keyword>
<dbReference type="KEGG" id="amic:Ami3637_13440"/>
<feature type="transmembrane region" description="Helical" evidence="10">
    <location>
        <begin position="122"/>
        <end position="140"/>
    </location>
</feature>
<dbReference type="InterPro" id="IPR011712">
    <property type="entry name" value="Sig_transdc_His_kin_sub3_dim/P"/>
</dbReference>
<feature type="transmembrane region" description="Helical" evidence="10">
    <location>
        <begin position="44"/>
        <end position="68"/>
    </location>
</feature>
<dbReference type="CDD" id="cd16917">
    <property type="entry name" value="HATPase_UhpB-NarQ-NarX-like"/>
    <property type="match status" value="1"/>
</dbReference>
<comment type="subcellular location">
    <subcellularLocation>
        <location evidence="1">Membrane</location>
        <topology evidence="1">Multi-pass membrane protein</topology>
    </subcellularLocation>
</comment>
<dbReference type="Pfam" id="PF07730">
    <property type="entry name" value="HisKA_3"/>
    <property type="match status" value="1"/>
</dbReference>
<keyword evidence="3" id="KW-0813">Transport</keyword>
<dbReference type="GO" id="GO:0097272">
    <property type="term" value="P:ammonium homeostasis"/>
    <property type="evidence" value="ECO:0007669"/>
    <property type="project" value="TreeGrafter"/>
</dbReference>
<feature type="transmembrane region" description="Helical" evidence="10">
    <location>
        <begin position="222"/>
        <end position="246"/>
    </location>
</feature>
<dbReference type="GO" id="GO:0016020">
    <property type="term" value="C:membrane"/>
    <property type="evidence" value="ECO:0007669"/>
    <property type="project" value="UniProtKB-SubCell"/>
</dbReference>
<keyword evidence="4 10" id="KW-0812">Transmembrane</keyword>
<protein>
    <submittedName>
        <fullName evidence="12">Histidine kinase</fullName>
    </submittedName>
</protein>
<dbReference type="InterPro" id="IPR005467">
    <property type="entry name" value="His_kinase_dom"/>
</dbReference>
<dbReference type="SMART" id="SM00387">
    <property type="entry name" value="HATPase_c"/>
    <property type="match status" value="1"/>
</dbReference>
<evidence type="ECO:0000313" key="12">
    <source>
        <dbReference type="EMBL" id="QHI73248.1"/>
    </source>
</evidence>
<keyword evidence="6 10" id="KW-1133">Transmembrane helix</keyword>
<organism evidence="12 13">
    <name type="scientific">Aminipila terrae</name>
    <dbReference type="NCBI Taxonomy" id="2697030"/>
    <lineage>
        <taxon>Bacteria</taxon>
        <taxon>Bacillati</taxon>
        <taxon>Bacillota</taxon>
        <taxon>Clostridia</taxon>
        <taxon>Peptostreptococcales</taxon>
        <taxon>Anaerovoracaceae</taxon>
        <taxon>Aminipila</taxon>
    </lineage>
</organism>
<dbReference type="InterPro" id="IPR024041">
    <property type="entry name" value="NH4_transpt_AmtB-like_dom"/>
</dbReference>
<evidence type="ECO:0000256" key="3">
    <source>
        <dbReference type="ARBA" id="ARBA00022448"/>
    </source>
</evidence>
<feature type="transmembrane region" description="Helical" evidence="10">
    <location>
        <begin position="310"/>
        <end position="328"/>
    </location>
</feature>
<evidence type="ECO:0000256" key="6">
    <source>
        <dbReference type="ARBA" id="ARBA00022989"/>
    </source>
</evidence>
<gene>
    <name evidence="12" type="ORF">Ami3637_13440</name>
</gene>
<keyword evidence="5 12" id="KW-0418">Kinase</keyword>
<dbReference type="SUPFAM" id="SSF55874">
    <property type="entry name" value="ATPase domain of HSP90 chaperone/DNA topoisomerase II/histidine kinase"/>
    <property type="match status" value="1"/>
</dbReference>
<dbReference type="Pfam" id="PF00909">
    <property type="entry name" value="Ammonium_transp"/>
    <property type="match status" value="1"/>
</dbReference>
<dbReference type="EMBL" id="CP047591">
    <property type="protein sequence ID" value="QHI73248.1"/>
    <property type="molecule type" value="Genomic_DNA"/>
</dbReference>
<evidence type="ECO:0000259" key="11">
    <source>
        <dbReference type="PROSITE" id="PS50109"/>
    </source>
</evidence>
<dbReference type="PROSITE" id="PS50109">
    <property type="entry name" value="HIS_KIN"/>
    <property type="match status" value="1"/>
</dbReference>
<dbReference type="InterPro" id="IPR036890">
    <property type="entry name" value="HATPase_C_sf"/>
</dbReference>
<dbReference type="InterPro" id="IPR029020">
    <property type="entry name" value="Ammonium/urea_transptr"/>
</dbReference>
<reference evidence="12 13" key="1">
    <citation type="submission" date="2020-01" db="EMBL/GenBank/DDBJ databases">
        <title>Genomic analysis of Aminipila sp. CBA3637.</title>
        <authorList>
            <person name="Kim Y.B."/>
            <person name="Roh S.W."/>
        </authorList>
    </citation>
    <scope>NUCLEOTIDE SEQUENCE [LARGE SCALE GENOMIC DNA]</scope>
    <source>
        <strain evidence="12 13">CBA3637</strain>
    </source>
</reference>
<accession>A0A6P1MMC8</accession>
<dbReference type="PANTHER" id="PTHR11730:SF6">
    <property type="entry name" value="AMMONIUM TRANSPORTER"/>
    <property type="match status" value="1"/>
</dbReference>
<evidence type="ECO:0000256" key="1">
    <source>
        <dbReference type="ARBA" id="ARBA00004141"/>
    </source>
</evidence>
<keyword evidence="8 10" id="KW-0472">Membrane</keyword>
<dbReference type="Gene3D" id="3.30.565.10">
    <property type="entry name" value="Histidine kinase-like ATPase, C-terminal domain"/>
    <property type="match status" value="1"/>
</dbReference>
<dbReference type="PANTHER" id="PTHR11730">
    <property type="entry name" value="AMMONIUM TRANSPORTER"/>
    <property type="match status" value="1"/>
</dbReference>
<sequence length="629" mass="69302">MALSLDIIWIVICGCFVFFMQAGLTCLEVGFIQSKNIIFVSIENLLTFMVTTICFCMAGFPLMFGKTFHGIAGMSLWGLQDITSKNNLGFAFVFIQLMFAGVAVTIFAGAMSERTKIIPLQIAAFISSILIYPVFGHWVWGGNFLKQSTWLQNMGYIDCAGASVVHVTAGFIALAGISVVGGRKKATSGRSNIPIATLGVFILWFGWMGFNGGSTFRFSEEVGLAVLNTNLSAAAGMAGALILNFLMKKNGGYLISLFNGVLGGLVAITAAAFYCTPAAAIEIGFITGIIVDLSRYLLERWKLDDAVNAIPVHLVGGITGCLLLPFFIEQQYLNLPDRISQFGVQIVGIVANFVWVFGLSYIMFSILNRTVGLRVTPEEEEKGLNIVEFEDYYSWEKYLEISGFETEIKEKNSLLRKQARLLVVTEEQERKKLARDLHDGVGQSLAALKLILGLAKKQINDNDGLLLNMEKASKLAETSIVEMREVLNNLNPKILEEKGLAEAVRLLVQKVNELDNITCNFIIEDELPSIDDTIALNIYRVLQEALTNVIKHSKAENVFINISYNEEKKLSVFKVVDDGIGFQISENDMGLGILSMEDRVKMLGGRFEVISRMEGGTKVIMEVPVHDGK</sequence>
<dbReference type="Proteomes" id="UP000463883">
    <property type="component" value="Chromosome"/>
</dbReference>
<evidence type="ECO:0000256" key="2">
    <source>
        <dbReference type="ARBA" id="ARBA00005887"/>
    </source>
</evidence>
<dbReference type="GO" id="GO:0000155">
    <property type="term" value="F:phosphorelay sensor kinase activity"/>
    <property type="evidence" value="ECO:0007669"/>
    <property type="project" value="InterPro"/>
</dbReference>
<feature type="transmembrane region" description="Helical" evidence="10">
    <location>
        <begin position="340"/>
        <end position="364"/>
    </location>
</feature>
<evidence type="ECO:0000256" key="8">
    <source>
        <dbReference type="ARBA" id="ARBA00023136"/>
    </source>
</evidence>
<evidence type="ECO:0000256" key="7">
    <source>
        <dbReference type="ARBA" id="ARBA00023012"/>
    </source>
</evidence>
<dbReference type="SUPFAM" id="SSF111352">
    <property type="entry name" value="Ammonium transporter"/>
    <property type="match status" value="1"/>
</dbReference>
<dbReference type="Gene3D" id="1.10.3430.10">
    <property type="entry name" value="Ammonium transporter AmtB like domains"/>
    <property type="match status" value="1"/>
</dbReference>
<keyword evidence="7" id="KW-0902">Two-component regulatory system</keyword>
<keyword evidence="13" id="KW-1185">Reference proteome</keyword>
<feature type="transmembrane region" description="Helical" evidence="10">
    <location>
        <begin position="193"/>
        <end position="210"/>
    </location>
</feature>
<feature type="transmembrane region" description="Helical" evidence="10">
    <location>
        <begin position="279"/>
        <end position="298"/>
    </location>
</feature>
<dbReference type="GO" id="GO:0046983">
    <property type="term" value="F:protein dimerization activity"/>
    <property type="evidence" value="ECO:0007669"/>
    <property type="project" value="InterPro"/>
</dbReference>
<dbReference type="RefSeq" id="WP_162363014.1">
    <property type="nucleotide sequence ID" value="NZ_CP047591.1"/>
</dbReference>
<dbReference type="InterPro" id="IPR003594">
    <property type="entry name" value="HATPase_dom"/>
</dbReference>
<evidence type="ECO:0000313" key="13">
    <source>
        <dbReference type="Proteomes" id="UP000463883"/>
    </source>
</evidence>
<feature type="transmembrane region" description="Helical" evidence="10">
    <location>
        <begin position="6"/>
        <end position="32"/>
    </location>
</feature>
<comment type="similarity">
    <text evidence="2">Belongs to the ammonia transporter channel (TC 1.A.11.2) family.</text>
</comment>
<keyword evidence="9" id="KW-0924">Ammonia transport</keyword>
<evidence type="ECO:0000256" key="5">
    <source>
        <dbReference type="ARBA" id="ARBA00022777"/>
    </source>
</evidence>